<evidence type="ECO:0000256" key="2">
    <source>
        <dbReference type="SAM" id="MobiDB-lite"/>
    </source>
</evidence>
<accession>A3ZTZ4</accession>
<dbReference type="Gene3D" id="3.40.50.300">
    <property type="entry name" value="P-loop containing nucleotide triphosphate hydrolases"/>
    <property type="match status" value="2"/>
</dbReference>
<feature type="coiled-coil region" evidence="1">
    <location>
        <begin position="272"/>
        <end position="302"/>
    </location>
</feature>
<evidence type="ECO:0000259" key="3">
    <source>
        <dbReference type="Pfam" id="PF13514"/>
    </source>
</evidence>
<feature type="coiled-coil region" evidence="1">
    <location>
        <begin position="774"/>
        <end position="801"/>
    </location>
</feature>
<dbReference type="InterPro" id="IPR027417">
    <property type="entry name" value="P-loop_NTPase"/>
</dbReference>
<feature type="coiled-coil region" evidence="1">
    <location>
        <begin position="204"/>
        <end position="238"/>
    </location>
</feature>
<dbReference type="HOGENOM" id="CLU_006135_0_0_0"/>
<gene>
    <name evidence="4" type="ORF">DSM3645_05515</name>
</gene>
<organism evidence="4 5">
    <name type="scientific">Blastopirellula marina DSM 3645</name>
    <dbReference type="NCBI Taxonomy" id="314230"/>
    <lineage>
        <taxon>Bacteria</taxon>
        <taxon>Pseudomonadati</taxon>
        <taxon>Planctomycetota</taxon>
        <taxon>Planctomycetia</taxon>
        <taxon>Pirellulales</taxon>
        <taxon>Pirellulaceae</taxon>
        <taxon>Blastopirellula</taxon>
    </lineage>
</organism>
<reference evidence="4 5" key="1">
    <citation type="submission" date="2006-02" db="EMBL/GenBank/DDBJ databases">
        <authorList>
            <person name="Amann R."/>
            <person name="Ferriera S."/>
            <person name="Johnson J."/>
            <person name="Kravitz S."/>
            <person name="Halpern A."/>
            <person name="Remington K."/>
            <person name="Beeson K."/>
            <person name="Tran B."/>
            <person name="Rogers Y.-H."/>
            <person name="Friedman R."/>
            <person name="Venter J.C."/>
        </authorList>
    </citation>
    <scope>NUCLEOTIDE SEQUENCE [LARGE SCALE GENOMIC DNA]</scope>
    <source>
        <strain evidence="4 5">DSM 3645</strain>
    </source>
</reference>
<evidence type="ECO:0000313" key="4">
    <source>
        <dbReference type="EMBL" id="EAQ80055.1"/>
    </source>
</evidence>
<dbReference type="Gene3D" id="1.10.287.1490">
    <property type="match status" value="1"/>
</dbReference>
<comment type="caution">
    <text evidence="4">The sequence shown here is derived from an EMBL/GenBank/DDBJ whole genome shotgun (WGS) entry which is preliminary data.</text>
</comment>
<dbReference type="RefSeq" id="WP_002654699.1">
    <property type="nucleotide sequence ID" value="NZ_CH672377.1"/>
</dbReference>
<dbReference type="InterPro" id="IPR038734">
    <property type="entry name" value="YhaN_AAA"/>
</dbReference>
<dbReference type="EMBL" id="AANZ01000011">
    <property type="protein sequence ID" value="EAQ80055.1"/>
    <property type="molecule type" value="Genomic_DNA"/>
</dbReference>
<keyword evidence="1" id="KW-0175">Coiled coil</keyword>
<feature type="coiled-coil region" evidence="1">
    <location>
        <begin position="385"/>
        <end position="412"/>
    </location>
</feature>
<dbReference type="SUPFAM" id="SSF52540">
    <property type="entry name" value="P-loop containing nucleoside triphosphate hydrolases"/>
    <property type="match status" value="1"/>
</dbReference>
<evidence type="ECO:0000313" key="5">
    <source>
        <dbReference type="Proteomes" id="UP000004358"/>
    </source>
</evidence>
<feature type="coiled-coil region" evidence="1">
    <location>
        <begin position="482"/>
        <end position="523"/>
    </location>
</feature>
<protein>
    <recommendedName>
        <fullName evidence="3">YhaN AAA domain-containing protein</fullName>
    </recommendedName>
</protein>
<evidence type="ECO:0000256" key="1">
    <source>
        <dbReference type="SAM" id="Coils"/>
    </source>
</evidence>
<proteinExistence type="predicted"/>
<feature type="coiled-coil region" evidence="1">
    <location>
        <begin position="594"/>
        <end position="628"/>
    </location>
</feature>
<dbReference type="Pfam" id="PF13514">
    <property type="entry name" value="AAA_27"/>
    <property type="match status" value="1"/>
</dbReference>
<name>A3ZTZ4_9BACT</name>
<feature type="domain" description="YhaN AAA" evidence="3">
    <location>
        <begin position="1"/>
        <end position="204"/>
    </location>
</feature>
<feature type="region of interest" description="Disordered" evidence="2">
    <location>
        <begin position="1151"/>
        <end position="1172"/>
    </location>
</feature>
<dbReference type="STRING" id="314230.DSM3645_05515"/>
<feature type="coiled-coil region" evidence="1">
    <location>
        <begin position="832"/>
        <end position="968"/>
    </location>
</feature>
<dbReference type="eggNOG" id="COG1196">
    <property type="taxonomic scope" value="Bacteria"/>
</dbReference>
<dbReference type="AlphaFoldDB" id="A3ZTZ4"/>
<dbReference type="PANTHER" id="PTHR41259:SF1">
    <property type="entry name" value="DOUBLE-STRAND BREAK REPAIR RAD50 ATPASE, PUTATIVE-RELATED"/>
    <property type="match status" value="1"/>
</dbReference>
<dbReference type="Proteomes" id="UP000004358">
    <property type="component" value="Unassembled WGS sequence"/>
</dbReference>
<dbReference type="eggNOG" id="COG4717">
    <property type="taxonomic scope" value="Bacteria"/>
</dbReference>
<dbReference type="PANTHER" id="PTHR41259">
    <property type="entry name" value="DOUBLE-STRAND BREAK REPAIR RAD50 ATPASE, PUTATIVE-RELATED"/>
    <property type="match status" value="1"/>
</dbReference>
<sequence>MKIKTIQAENFGLFTNRRFELGDRLQIIYGPNEAGKSTLLQLIRETIFGFRVRNPYAYADGGKMGVELEGTLGDGRELEFRRTKSNKAPLTGQFTKSGETFDEKVWLDLLGGVEQAAYEQLFGFSLTELASGEEGLKAASLDEALYGGSLGGLGQLQTLKKTLETESNTLFLPTGRKPRINELLSQVREARTRLRSAPLRPTHYDEMLRDLDQLVERRDQLHEEHAEAYRRLKHLERIENAYPVWIKIAQLSEQINALAGEKQPPREAIEKFGVQRTKLQSLEEELARYQSQSELLAKEEADSAAAISDDLIRQEETINRLVQTVTEIRGYRRDIPARQQDEAAALADADREMRELHPDWSVATLAQFNLSLPQRKEVEKAAAAERDLRSQAKVYEQDLQRLARESQIVEQRLAELPPVSDIEFAPLMREAKAWERRADRAIDLQRELQQLESSAAPLKKSVATLSGFAAVDVQHLPSEAELHRYAEAFQQAERKRDEAQRRVEAEEESYAAQQAEIEVLDQRHALVPREQLEQARQRRDAAWGELQDSITSATADAAQLAAFAELLKTPDDLADRRQEQAELHARRDKLTDDLELTRRRIDRFHEALAAAEQQLQTLQEEWRQLWNQQGVSPQSPSEMITWCDKLRRWRELNDHAAAVEASLAEIATANASLIQEIGQVLPEAPTSSDIATVVDWLERAAAADTKLREEHSQLAVEAKKLQSDRTAAVDAAQQLQERQLAAMETIRTHLSEAPDLGSNDAQIINDLLGRIDAVRAMRDNAANLRKRIADMQQGIDTFEQEVIGCWRTADLPASDLLAEARAIELDRRLKEAVAAVRQKQNAQRQIASLEQQIAQCRSQHATIESQLSAWREAAGVDDDLGLEEATHKARQLTELETERRTLQAELTGIRQSEDADAFAAALAAADLDDVQLRRVESEAEVAKLHQQLDDVKEQLGRARQQQESLEGSDKSIAVASELESLKGELQEKVDQYAPLVLARALIDRAVAKHREKTQGDMLEAVGRLFREMTAGEYQGIERRLDELGTLIVLPREGKPKTAEELSTGTREQLYLAIRLAYIQSYAAGSEVLPVVMDDILVNFDDQRQLRTLAVLQEFDPRVQILFLTCHQSMVEKAQTLSAKIPVLSLNDMPIEAPATTPKTRKRTKPQTPTLFN</sequence>